<dbReference type="PANTHER" id="PTHR45686:SF4">
    <property type="entry name" value="ADP-RIBOSYLATION FACTOR GTPASE ACTIVATING PROTEIN 3, ISOFORM H"/>
    <property type="match status" value="1"/>
</dbReference>
<sequence length="218" mass="24156">MVQKFPPACREILYHHIPGNLRCVDCGALHPTWASVTYGVLLCLQCSGRHRGLGVKTSFVRSVDMDSWTQTQVLAMLEGGNEQLNTFFHRHEMFQQDGDNLYRYQTKAALFYRKNLAIHADMVRDAGLYGGRGHSRRIRAGAGDGDKTESKGKATKVRRRTTGSATDGNKDINTAAIARERRFSDGSMSPSSSASSASHRKKGNKASNRPTYRTSVSM</sequence>
<keyword evidence="4" id="KW-0862">Zinc</keyword>
<dbReference type="AlphaFoldDB" id="A0A7S2I914"/>
<evidence type="ECO:0000256" key="6">
    <source>
        <dbReference type="SAM" id="MobiDB-lite"/>
    </source>
</evidence>
<dbReference type="Gene3D" id="1.10.220.150">
    <property type="entry name" value="Arf GTPase activating protein"/>
    <property type="match status" value="1"/>
</dbReference>
<feature type="compositionally biased region" description="Low complexity" evidence="6">
    <location>
        <begin position="185"/>
        <end position="197"/>
    </location>
</feature>
<gene>
    <name evidence="8" type="ORF">HTAM1171_LOCUS10381</name>
</gene>
<dbReference type="GO" id="GO:0008270">
    <property type="term" value="F:zinc ion binding"/>
    <property type="evidence" value="ECO:0007669"/>
    <property type="project" value="UniProtKB-KW"/>
</dbReference>
<dbReference type="InterPro" id="IPR037278">
    <property type="entry name" value="ARFGAP/RecO"/>
</dbReference>
<dbReference type="PRINTS" id="PR00405">
    <property type="entry name" value="REVINTRACTNG"/>
</dbReference>
<dbReference type="GO" id="GO:0000139">
    <property type="term" value="C:Golgi membrane"/>
    <property type="evidence" value="ECO:0007669"/>
    <property type="project" value="GOC"/>
</dbReference>
<dbReference type="GO" id="GO:0005096">
    <property type="term" value="F:GTPase activator activity"/>
    <property type="evidence" value="ECO:0007669"/>
    <property type="project" value="UniProtKB-KW"/>
</dbReference>
<keyword evidence="1" id="KW-0343">GTPase activation</keyword>
<dbReference type="GO" id="GO:0048205">
    <property type="term" value="P:COPI coating of Golgi vesicle"/>
    <property type="evidence" value="ECO:0007669"/>
    <property type="project" value="TreeGrafter"/>
</dbReference>
<evidence type="ECO:0000259" key="7">
    <source>
        <dbReference type="PROSITE" id="PS50115"/>
    </source>
</evidence>
<organism evidence="8">
    <name type="scientific">Helicotheca tamesis</name>
    <dbReference type="NCBI Taxonomy" id="374047"/>
    <lineage>
        <taxon>Eukaryota</taxon>
        <taxon>Sar</taxon>
        <taxon>Stramenopiles</taxon>
        <taxon>Ochrophyta</taxon>
        <taxon>Bacillariophyta</taxon>
        <taxon>Mediophyceae</taxon>
        <taxon>Lithodesmiophycidae</taxon>
        <taxon>Lithodesmiales</taxon>
        <taxon>Lithodesmiaceae</taxon>
        <taxon>Helicotheca</taxon>
    </lineage>
</organism>
<proteinExistence type="predicted"/>
<dbReference type="SUPFAM" id="SSF57863">
    <property type="entry name" value="ArfGap/RecO-like zinc finger"/>
    <property type="match status" value="1"/>
</dbReference>
<accession>A0A7S2I914</accession>
<dbReference type="InterPro" id="IPR038508">
    <property type="entry name" value="ArfGAP_dom_sf"/>
</dbReference>
<dbReference type="EMBL" id="HBGV01016927">
    <property type="protein sequence ID" value="CAD9511935.1"/>
    <property type="molecule type" value="Transcribed_RNA"/>
</dbReference>
<feature type="region of interest" description="Disordered" evidence="6">
    <location>
        <begin position="133"/>
        <end position="218"/>
    </location>
</feature>
<evidence type="ECO:0000256" key="2">
    <source>
        <dbReference type="ARBA" id="ARBA00022723"/>
    </source>
</evidence>
<dbReference type="SMART" id="SM00105">
    <property type="entry name" value="ArfGap"/>
    <property type="match status" value="1"/>
</dbReference>
<evidence type="ECO:0000256" key="5">
    <source>
        <dbReference type="PROSITE-ProRule" id="PRU00288"/>
    </source>
</evidence>
<dbReference type="PROSITE" id="PS50115">
    <property type="entry name" value="ARFGAP"/>
    <property type="match status" value="1"/>
</dbReference>
<evidence type="ECO:0000256" key="4">
    <source>
        <dbReference type="ARBA" id="ARBA00022833"/>
    </source>
</evidence>
<protein>
    <recommendedName>
        <fullName evidence="7">Arf-GAP domain-containing protein</fullName>
    </recommendedName>
</protein>
<feature type="compositionally biased region" description="Polar residues" evidence="6">
    <location>
        <begin position="205"/>
        <end position="218"/>
    </location>
</feature>
<name>A0A7S2I914_9STRA</name>
<evidence type="ECO:0000256" key="1">
    <source>
        <dbReference type="ARBA" id="ARBA00022468"/>
    </source>
</evidence>
<dbReference type="PANTHER" id="PTHR45686">
    <property type="entry name" value="ADP-RIBOSYLATION FACTOR GTPASE ACTIVATING PROTEIN 3, ISOFORM H-RELATED"/>
    <property type="match status" value="1"/>
</dbReference>
<evidence type="ECO:0000256" key="3">
    <source>
        <dbReference type="ARBA" id="ARBA00022771"/>
    </source>
</evidence>
<dbReference type="InterPro" id="IPR001164">
    <property type="entry name" value="ArfGAP_dom"/>
</dbReference>
<reference evidence="8" key="1">
    <citation type="submission" date="2021-01" db="EMBL/GenBank/DDBJ databases">
        <authorList>
            <person name="Corre E."/>
            <person name="Pelletier E."/>
            <person name="Niang G."/>
            <person name="Scheremetjew M."/>
            <person name="Finn R."/>
            <person name="Kale V."/>
            <person name="Holt S."/>
            <person name="Cochrane G."/>
            <person name="Meng A."/>
            <person name="Brown T."/>
            <person name="Cohen L."/>
        </authorList>
    </citation>
    <scope>NUCLEOTIDE SEQUENCE</scope>
    <source>
        <strain evidence="8">CCMP826</strain>
    </source>
</reference>
<dbReference type="Pfam" id="PF01412">
    <property type="entry name" value="ArfGap"/>
    <property type="match status" value="1"/>
</dbReference>
<feature type="domain" description="Arf-GAP" evidence="7">
    <location>
        <begin position="1"/>
        <end position="91"/>
    </location>
</feature>
<evidence type="ECO:0000313" key="8">
    <source>
        <dbReference type="EMBL" id="CAD9511935.1"/>
    </source>
</evidence>
<keyword evidence="3 5" id="KW-0863">Zinc-finger</keyword>
<keyword evidence="2" id="KW-0479">Metal-binding</keyword>
<dbReference type="CDD" id="cd08830">
    <property type="entry name" value="ArfGap_ArfGap1"/>
    <property type="match status" value="1"/>
</dbReference>